<keyword evidence="4" id="KW-1185">Reference proteome</keyword>
<dbReference type="InterPro" id="IPR037473">
    <property type="entry name" value="Lcp-like"/>
</dbReference>
<accession>A0ABZ0NRE9</accession>
<evidence type="ECO:0000313" key="3">
    <source>
        <dbReference type="EMBL" id="WPB02124.1"/>
    </source>
</evidence>
<evidence type="ECO:0000313" key="4">
    <source>
        <dbReference type="Proteomes" id="UP001302367"/>
    </source>
</evidence>
<feature type="domain" description="ER-bound oxygenase mpaB/mpaB'/Rubber oxygenase catalytic" evidence="2">
    <location>
        <begin position="188"/>
        <end position="422"/>
    </location>
</feature>
<organism evidence="3 4">
    <name type="scientific">Cercospora beticola</name>
    <name type="common">Sugarbeet leaf spot fungus</name>
    <dbReference type="NCBI Taxonomy" id="122368"/>
    <lineage>
        <taxon>Eukaryota</taxon>
        <taxon>Fungi</taxon>
        <taxon>Dikarya</taxon>
        <taxon>Ascomycota</taxon>
        <taxon>Pezizomycotina</taxon>
        <taxon>Dothideomycetes</taxon>
        <taxon>Dothideomycetidae</taxon>
        <taxon>Mycosphaerellales</taxon>
        <taxon>Mycosphaerellaceae</taxon>
        <taxon>Cercospora</taxon>
    </lineage>
</organism>
<dbReference type="EMBL" id="CP134187">
    <property type="protein sequence ID" value="WPB02124.1"/>
    <property type="molecule type" value="Genomic_DNA"/>
</dbReference>
<dbReference type="PANTHER" id="PTHR37539">
    <property type="entry name" value="SECRETED PROTEIN-RELATED"/>
    <property type="match status" value="1"/>
</dbReference>
<dbReference type="RefSeq" id="XP_065458911.1">
    <property type="nucleotide sequence ID" value="XM_065602839.1"/>
</dbReference>
<keyword evidence="1" id="KW-0812">Transmembrane</keyword>
<reference evidence="3 4" key="1">
    <citation type="submission" date="2023-09" db="EMBL/GenBank/DDBJ databases">
        <title>Complete-Gapless Cercospora beticola genome.</title>
        <authorList>
            <person name="Wyatt N.A."/>
            <person name="Spanner R.E."/>
            <person name="Bolton M.D."/>
        </authorList>
    </citation>
    <scope>NUCLEOTIDE SEQUENCE [LARGE SCALE GENOMIC DNA]</scope>
    <source>
        <strain evidence="3">Cb09-40</strain>
    </source>
</reference>
<keyword evidence="1" id="KW-0472">Membrane</keyword>
<feature type="transmembrane region" description="Helical" evidence="1">
    <location>
        <begin position="522"/>
        <end position="542"/>
    </location>
</feature>
<dbReference type="GeneID" id="90644298"/>
<evidence type="ECO:0000256" key="1">
    <source>
        <dbReference type="SAM" id="Phobius"/>
    </source>
</evidence>
<name>A0ABZ0NRE9_CERBT</name>
<evidence type="ECO:0000259" key="2">
    <source>
        <dbReference type="Pfam" id="PF09995"/>
    </source>
</evidence>
<dbReference type="InterPro" id="IPR018713">
    <property type="entry name" value="MPAB/Lcp_cat_dom"/>
</dbReference>
<keyword evidence="1" id="KW-1133">Transmembrane helix</keyword>
<sequence>MPQYFYLDANIKAHVPESQYKRTQRPEESNDYAAGDIIEAWDHVFRWDKDCISDGTMQIWRSRGDALADAALPEIKGPAGDAGGSDLLARLEAAANKPKPAKEVTALWEQLNSIGQTPFSYDREQILRGQAVFYRYAPQILASLLQFSLSAGFSSPSISRLLNLTSYLVPPMSSTPEGEAPRISKASNDRTYMRLMETTQFVLDCMSKDAMEVDNAGWRSAVRVRLLHATMRSRLLARVRGQMSKLPDPPYREDRDGVPLSQEDMAGTLASFSGAPLLNVMKVGIMPSLQECEDYTALWRVIGYYMGIDTEILSAHMSSWHQCSRLTACSIVNIFAGESFAPPAVHFPMNKADVPKYLQIQHQNSATTSTNGTKPDVYTTPATLPVLYSVVNRWPSPFTFQDQAAAARRLMGETLADWLSVPRTSLPRKVYLYTSFAVLNIPPTFSQYYRSGWDAKRRNALQRSAELAIYELLGDRKTKFRARGEGEFEPRDEKDEFGKGERGWLRGIGIALEWSIIIGEMILVLGILAPVLVPFLVCSWILNGALWDWHKAPSLAGYDVLVPT</sequence>
<dbReference type="PANTHER" id="PTHR37539:SF1">
    <property type="entry name" value="ER-BOUND OXYGENASE MPAB_MPAB'_RUBBER OXYGENASE CATALYTIC DOMAIN-CONTAINING PROTEIN"/>
    <property type="match status" value="1"/>
</dbReference>
<protein>
    <recommendedName>
        <fullName evidence="2">ER-bound oxygenase mpaB/mpaB'/Rubber oxygenase catalytic domain-containing protein</fullName>
    </recommendedName>
</protein>
<dbReference type="Proteomes" id="UP001302367">
    <property type="component" value="Chromosome 4"/>
</dbReference>
<proteinExistence type="predicted"/>
<gene>
    <name evidence="3" type="ORF">RHO25_006758</name>
</gene>
<dbReference type="Pfam" id="PF09995">
    <property type="entry name" value="MPAB_Lcp_cat"/>
    <property type="match status" value="1"/>
</dbReference>